<dbReference type="PANTHER" id="PTHR40943:SF1">
    <property type="entry name" value="CYTOPLASMIC PROTEIN"/>
    <property type="match status" value="1"/>
</dbReference>
<feature type="chain" id="PRO_5047251864" evidence="1">
    <location>
        <begin position="18"/>
        <end position="165"/>
    </location>
</feature>
<evidence type="ECO:0000256" key="1">
    <source>
        <dbReference type="SAM" id="SignalP"/>
    </source>
</evidence>
<keyword evidence="4" id="KW-1185">Reference proteome</keyword>
<sequence length="165" mass="17730">MAAGKFGIKTVAVAAFAAGLATAWVAGHAASAWHYVAHMPAASTEAVARPLVRDLAAPATVMSGDPRFEAVAYSTTANGSVQSGIFAAHGPSTFNWRFAVDEAIYIHEGEVTLDYMGSTFTARPGDTVFFRAGTNATWTVPQYVRKSWTIHQPSRATRLWRRVVN</sequence>
<proteinExistence type="predicted"/>
<comment type="caution">
    <text evidence="3">The sequence shown here is derived from an EMBL/GenBank/DDBJ whole genome shotgun (WGS) entry which is preliminary data.</text>
</comment>
<dbReference type="EMBL" id="JAHCDA010000002">
    <property type="protein sequence ID" value="MBS7811540.1"/>
    <property type="molecule type" value="Genomic_DNA"/>
</dbReference>
<dbReference type="SUPFAM" id="SSF51182">
    <property type="entry name" value="RmlC-like cupins"/>
    <property type="match status" value="1"/>
</dbReference>
<dbReference type="Proteomes" id="UP000766336">
    <property type="component" value="Unassembled WGS sequence"/>
</dbReference>
<evidence type="ECO:0000313" key="4">
    <source>
        <dbReference type="Proteomes" id="UP000766336"/>
    </source>
</evidence>
<feature type="signal peptide" evidence="1">
    <location>
        <begin position="1"/>
        <end position="17"/>
    </location>
</feature>
<name>A0ABS5QCX9_9PROT</name>
<feature type="domain" description="(S)-ureidoglycine aminohydrolase cupin" evidence="2">
    <location>
        <begin position="79"/>
        <end position="147"/>
    </location>
</feature>
<gene>
    <name evidence="3" type="ORF">KHU32_11385</name>
</gene>
<keyword evidence="1" id="KW-0732">Signal</keyword>
<dbReference type="Pfam" id="PF05899">
    <property type="entry name" value="Cupin_3"/>
    <property type="match status" value="1"/>
</dbReference>
<dbReference type="InterPro" id="IPR008579">
    <property type="entry name" value="UGlyAH_Cupin_dom"/>
</dbReference>
<dbReference type="PANTHER" id="PTHR40943">
    <property type="entry name" value="CYTOPLASMIC PROTEIN-RELATED"/>
    <property type="match status" value="1"/>
</dbReference>
<evidence type="ECO:0000313" key="3">
    <source>
        <dbReference type="EMBL" id="MBS7811540.1"/>
    </source>
</evidence>
<protein>
    <submittedName>
        <fullName evidence="3">DUF861 domain-containing protein</fullName>
    </submittedName>
</protein>
<dbReference type="Gene3D" id="2.60.120.10">
    <property type="entry name" value="Jelly Rolls"/>
    <property type="match status" value="1"/>
</dbReference>
<reference evidence="3 4" key="1">
    <citation type="submission" date="2021-05" db="EMBL/GenBank/DDBJ databases">
        <title>Roseococcus sp. XZZS9, whole genome shotgun sequencing project.</title>
        <authorList>
            <person name="Zhao G."/>
            <person name="Shen L."/>
        </authorList>
    </citation>
    <scope>NUCLEOTIDE SEQUENCE [LARGE SCALE GENOMIC DNA]</scope>
    <source>
        <strain evidence="3 4">XZZS9</strain>
    </source>
</reference>
<dbReference type="InterPro" id="IPR011051">
    <property type="entry name" value="RmlC_Cupin_sf"/>
</dbReference>
<organism evidence="3 4">
    <name type="scientific">Roseococcus pinisoli</name>
    <dbReference type="NCBI Taxonomy" id="2835040"/>
    <lineage>
        <taxon>Bacteria</taxon>
        <taxon>Pseudomonadati</taxon>
        <taxon>Pseudomonadota</taxon>
        <taxon>Alphaproteobacteria</taxon>
        <taxon>Acetobacterales</taxon>
        <taxon>Roseomonadaceae</taxon>
        <taxon>Roseococcus</taxon>
    </lineage>
</organism>
<evidence type="ECO:0000259" key="2">
    <source>
        <dbReference type="Pfam" id="PF05899"/>
    </source>
</evidence>
<accession>A0ABS5QCX9</accession>
<dbReference type="InterPro" id="IPR014710">
    <property type="entry name" value="RmlC-like_jellyroll"/>
</dbReference>